<dbReference type="Pfam" id="PF03008">
    <property type="entry name" value="DUF234"/>
    <property type="match status" value="1"/>
</dbReference>
<evidence type="ECO:0000313" key="2">
    <source>
        <dbReference type="EMBL" id="MDM5271003.1"/>
    </source>
</evidence>
<accession>A0ABT7QW43</accession>
<gene>
    <name evidence="2" type="ORF">PGH07_02300</name>
</gene>
<feature type="domain" description="DUF234" evidence="1">
    <location>
        <begin position="155"/>
        <end position="244"/>
    </location>
</feature>
<evidence type="ECO:0000259" key="1">
    <source>
        <dbReference type="Pfam" id="PF03008"/>
    </source>
</evidence>
<protein>
    <recommendedName>
        <fullName evidence="1">DUF234 domain-containing protein</fullName>
    </recommendedName>
</protein>
<evidence type="ECO:0000313" key="3">
    <source>
        <dbReference type="Proteomes" id="UP001169069"/>
    </source>
</evidence>
<proteinExistence type="predicted"/>
<dbReference type="InterPro" id="IPR011335">
    <property type="entry name" value="Restrct_endonuc-II-like"/>
</dbReference>
<sequence length="299" mass="35347">MHIKASFKRFHHYFNYLTLEQSLEYFSILGGIEENIEIDFFDDLFSMVKINFVDEFKKFQNLVSPSYLIESPYREILIAVARGDGKFYSVLRKARLSESIGEQVIEELVDLGVLFIEKSRETPLKTYPKQKIKKHLRSYRIQDKLRFNEPFLRFWFGFVEIYHKELEAGKGDRFLANFQKHYERLRTLVYEQLCDAMLVEYFTQQGIGILASGSYWNQYSEFDILAVTDQKKIILGECKYKDRKVCKNELRKLMAKAEQSGLNVDTYALFSKSGFSNELLQNKDEKLLLFDLNDLKLLL</sequence>
<dbReference type="EMBL" id="JAQIBD010000001">
    <property type="protein sequence ID" value="MDM5271003.1"/>
    <property type="molecule type" value="Genomic_DNA"/>
</dbReference>
<dbReference type="PANTHER" id="PTHR34704">
    <property type="entry name" value="ATPASE"/>
    <property type="match status" value="1"/>
</dbReference>
<dbReference type="InterPro" id="IPR004256">
    <property type="entry name" value="DUF234"/>
</dbReference>
<reference evidence="2" key="1">
    <citation type="submission" date="2023-01" db="EMBL/GenBank/DDBJ databases">
        <title>Sulfurovum sp. zt1-1 genome assembly.</title>
        <authorList>
            <person name="Wang J."/>
        </authorList>
    </citation>
    <scope>NUCLEOTIDE SEQUENCE</scope>
    <source>
        <strain evidence="2">Zt1-1</strain>
    </source>
</reference>
<keyword evidence="3" id="KW-1185">Reference proteome</keyword>
<dbReference type="Proteomes" id="UP001169069">
    <property type="component" value="Unassembled WGS sequence"/>
</dbReference>
<name>A0ABT7QW43_9BACT</name>
<dbReference type="RefSeq" id="WP_289412283.1">
    <property type="nucleotide sequence ID" value="NZ_JAQIBD010000001.1"/>
</dbReference>
<dbReference type="SUPFAM" id="SSF52980">
    <property type="entry name" value="Restriction endonuclease-like"/>
    <property type="match status" value="1"/>
</dbReference>
<dbReference type="PANTHER" id="PTHR34704:SF1">
    <property type="entry name" value="ATPASE"/>
    <property type="match status" value="1"/>
</dbReference>
<organism evidence="2 3">
    <name type="scientific">Sulfurovum zhangzhouensis</name>
    <dbReference type="NCBI Taxonomy" id="3019067"/>
    <lineage>
        <taxon>Bacteria</taxon>
        <taxon>Pseudomonadati</taxon>
        <taxon>Campylobacterota</taxon>
        <taxon>Epsilonproteobacteria</taxon>
        <taxon>Campylobacterales</taxon>
        <taxon>Sulfurovaceae</taxon>
        <taxon>Sulfurovum</taxon>
    </lineage>
</organism>
<comment type="caution">
    <text evidence="2">The sequence shown here is derived from an EMBL/GenBank/DDBJ whole genome shotgun (WGS) entry which is preliminary data.</text>
</comment>